<dbReference type="AlphaFoldDB" id="A0A370U8N4"/>
<reference evidence="1 2" key="1">
    <citation type="submission" date="2018-06" db="EMBL/GenBank/DDBJ databases">
        <title>Marinomonas sp. YLB-05 draft genome sequence.</title>
        <authorList>
            <person name="Yu L."/>
            <person name="Tang X."/>
        </authorList>
    </citation>
    <scope>NUCLEOTIDE SEQUENCE [LARGE SCALE GENOMIC DNA]</scope>
    <source>
        <strain evidence="1 2">YLB-05</strain>
    </source>
</reference>
<comment type="caution">
    <text evidence="1">The sequence shown here is derived from an EMBL/GenBank/DDBJ whole genome shotgun (WGS) entry which is preliminary data.</text>
</comment>
<dbReference type="EMBL" id="QKRA01000004">
    <property type="protein sequence ID" value="RDL44134.1"/>
    <property type="molecule type" value="Genomic_DNA"/>
</dbReference>
<dbReference type="RefSeq" id="WP_115468172.1">
    <property type="nucleotide sequence ID" value="NZ_QKRA01000004.1"/>
</dbReference>
<sequence>MKKINPNKLYLSKWTSATPKNKEKHFIVTQLLRNEENEVVDITLEAIHSKKEYQLPWQTLREDHWLQGWK</sequence>
<organism evidence="1 2">
    <name type="scientific">Marinomonas piezotolerans</name>
    <dbReference type="NCBI Taxonomy" id="2213058"/>
    <lineage>
        <taxon>Bacteria</taxon>
        <taxon>Pseudomonadati</taxon>
        <taxon>Pseudomonadota</taxon>
        <taxon>Gammaproteobacteria</taxon>
        <taxon>Oceanospirillales</taxon>
        <taxon>Oceanospirillaceae</taxon>
        <taxon>Marinomonas</taxon>
    </lineage>
</organism>
<protein>
    <submittedName>
        <fullName evidence="1">TIGR02450 family Trp-rich protein</fullName>
    </submittedName>
</protein>
<accession>A0A370U8N4</accession>
<dbReference type="Pfam" id="PF09493">
    <property type="entry name" value="DUF2389"/>
    <property type="match status" value="1"/>
</dbReference>
<proteinExistence type="predicted"/>
<dbReference type="OrthoDB" id="5592973at2"/>
<evidence type="ECO:0000313" key="2">
    <source>
        <dbReference type="Proteomes" id="UP000254326"/>
    </source>
</evidence>
<evidence type="ECO:0000313" key="1">
    <source>
        <dbReference type="EMBL" id="RDL44134.1"/>
    </source>
</evidence>
<name>A0A370U8N4_9GAMM</name>
<dbReference type="InterPro" id="IPR012663">
    <property type="entry name" value="CHP02450_Tryp"/>
</dbReference>
<keyword evidence="2" id="KW-1185">Reference proteome</keyword>
<dbReference type="Proteomes" id="UP000254326">
    <property type="component" value="Unassembled WGS sequence"/>
</dbReference>
<gene>
    <name evidence="1" type="ORF">DN730_10905</name>
</gene>
<dbReference type="NCBIfam" id="TIGR02450">
    <property type="entry name" value="TIGR02450 family Trp-rich protein"/>
    <property type="match status" value="1"/>
</dbReference>